<dbReference type="EMBL" id="CAKASE010000079">
    <property type="protein sequence ID" value="CAG9579967.1"/>
    <property type="molecule type" value="Genomic_DNA"/>
</dbReference>
<keyword evidence="2" id="KW-0863">Zinc-finger</keyword>
<dbReference type="OrthoDB" id="6923667at2759"/>
<feature type="domain" description="FLYWCH-type" evidence="4">
    <location>
        <begin position="108"/>
        <end position="167"/>
    </location>
</feature>
<feature type="domain" description="FLYWCH-type" evidence="4">
    <location>
        <begin position="9"/>
        <end position="59"/>
    </location>
</feature>
<accession>A0A8J2R334</accession>
<reference evidence="5" key="1">
    <citation type="submission" date="2021-09" db="EMBL/GenBank/DDBJ databases">
        <authorList>
            <person name="Martin H S."/>
        </authorList>
    </citation>
    <scope>NUCLEOTIDE SEQUENCE</scope>
</reference>
<sequence>MEFFSEAVFSTSRYGQPVILIGRRRFNRKYSDTRGYRTRWVCVRAHRGCQAKLVTIANNIVSWATYTLSRYGKPVMELDGYRYNQKAKMMGPKKRWVCVKARSAGSQFLTSRTGRPVIQMGRYRFNLWSGSQGKTRMRWICVKVHSGCQATLITCEDIIIKQRPHNH</sequence>
<evidence type="ECO:0000259" key="4">
    <source>
        <dbReference type="Pfam" id="PF04500"/>
    </source>
</evidence>
<evidence type="ECO:0000256" key="1">
    <source>
        <dbReference type="ARBA" id="ARBA00022723"/>
    </source>
</evidence>
<name>A0A8J2R334_9NEOP</name>
<dbReference type="Proteomes" id="UP000789524">
    <property type="component" value="Unassembled WGS sequence"/>
</dbReference>
<evidence type="ECO:0000313" key="5">
    <source>
        <dbReference type="EMBL" id="CAG9579967.1"/>
    </source>
</evidence>
<protein>
    <submittedName>
        <fullName evidence="5">(African queen) hypothetical protein</fullName>
    </submittedName>
</protein>
<dbReference type="AlphaFoldDB" id="A0A8J2R334"/>
<dbReference type="GO" id="GO:0008270">
    <property type="term" value="F:zinc ion binding"/>
    <property type="evidence" value="ECO:0007669"/>
    <property type="project" value="UniProtKB-KW"/>
</dbReference>
<keyword evidence="6" id="KW-1185">Reference proteome</keyword>
<evidence type="ECO:0000256" key="3">
    <source>
        <dbReference type="ARBA" id="ARBA00022833"/>
    </source>
</evidence>
<dbReference type="Pfam" id="PF04500">
    <property type="entry name" value="FLYWCH"/>
    <property type="match status" value="2"/>
</dbReference>
<keyword evidence="1" id="KW-0479">Metal-binding</keyword>
<proteinExistence type="predicted"/>
<evidence type="ECO:0000256" key="2">
    <source>
        <dbReference type="ARBA" id="ARBA00022771"/>
    </source>
</evidence>
<organism evidence="5 6">
    <name type="scientific">Danaus chrysippus</name>
    <name type="common">African queen</name>
    <dbReference type="NCBI Taxonomy" id="151541"/>
    <lineage>
        <taxon>Eukaryota</taxon>
        <taxon>Metazoa</taxon>
        <taxon>Ecdysozoa</taxon>
        <taxon>Arthropoda</taxon>
        <taxon>Hexapoda</taxon>
        <taxon>Insecta</taxon>
        <taxon>Pterygota</taxon>
        <taxon>Neoptera</taxon>
        <taxon>Endopterygota</taxon>
        <taxon>Lepidoptera</taxon>
        <taxon>Glossata</taxon>
        <taxon>Ditrysia</taxon>
        <taxon>Papilionoidea</taxon>
        <taxon>Nymphalidae</taxon>
        <taxon>Danainae</taxon>
        <taxon>Danaini</taxon>
        <taxon>Danaina</taxon>
        <taxon>Danaus</taxon>
        <taxon>Anosia</taxon>
    </lineage>
</organism>
<comment type="caution">
    <text evidence="5">The sequence shown here is derived from an EMBL/GenBank/DDBJ whole genome shotgun (WGS) entry which is preliminary data.</text>
</comment>
<dbReference type="Gene3D" id="2.20.25.240">
    <property type="match status" value="2"/>
</dbReference>
<evidence type="ECO:0000313" key="6">
    <source>
        <dbReference type="Proteomes" id="UP000789524"/>
    </source>
</evidence>
<gene>
    <name evidence="5" type="ORF">DCHRY22_LOCUS13471</name>
</gene>
<dbReference type="InterPro" id="IPR007588">
    <property type="entry name" value="Znf_FLYWCH"/>
</dbReference>
<keyword evidence="3" id="KW-0862">Zinc</keyword>